<evidence type="ECO:0000313" key="2">
    <source>
        <dbReference type="Proteomes" id="UP000480425"/>
    </source>
</evidence>
<dbReference type="Pfam" id="PF12900">
    <property type="entry name" value="Pyridox_ox_2"/>
    <property type="match status" value="1"/>
</dbReference>
<protein>
    <submittedName>
        <fullName evidence="1">Pyridoxamine 5'-phosphate oxidase family protein</fullName>
    </submittedName>
</protein>
<accession>A0A6G1U3S7</accession>
<dbReference type="Gene3D" id="2.30.110.10">
    <property type="entry name" value="Electron Transport, Fmn-binding Protein, Chain A"/>
    <property type="match status" value="1"/>
</dbReference>
<dbReference type="InterPro" id="IPR012349">
    <property type="entry name" value="Split_barrel_FMN-bd"/>
</dbReference>
<dbReference type="OrthoDB" id="9794935at2"/>
<organism evidence="1 2">
    <name type="scientific">Segatella copri</name>
    <dbReference type="NCBI Taxonomy" id="165179"/>
    <lineage>
        <taxon>Bacteria</taxon>
        <taxon>Pseudomonadati</taxon>
        <taxon>Bacteroidota</taxon>
        <taxon>Bacteroidia</taxon>
        <taxon>Bacteroidales</taxon>
        <taxon>Prevotellaceae</taxon>
        <taxon>Segatella</taxon>
    </lineage>
</organism>
<comment type="caution">
    <text evidence="1">The sequence shown here is derived from an EMBL/GenBank/DDBJ whole genome shotgun (WGS) entry which is preliminary data.</text>
</comment>
<gene>
    <name evidence="1" type="ORF">F7D73_15005</name>
</gene>
<dbReference type="EMBL" id="VZCB01000101">
    <property type="protein sequence ID" value="MQN82222.1"/>
    <property type="molecule type" value="Genomic_DNA"/>
</dbReference>
<proteinExistence type="predicted"/>
<dbReference type="PANTHER" id="PTHR34071">
    <property type="entry name" value="5-NITROIMIDAZOLE ANTIBIOTICS RESISTANCE PROTEIN, NIMA-FAMILY-RELATED PROTEIN-RELATED"/>
    <property type="match status" value="1"/>
</dbReference>
<dbReference type="AlphaFoldDB" id="A0A6G1U3S7"/>
<reference evidence="1 2" key="1">
    <citation type="submission" date="2019-09" db="EMBL/GenBank/DDBJ databases">
        <title>Distinct polysaccharide growth profiles of human intestinal Prevotella copri isolates.</title>
        <authorList>
            <person name="Fehlner-Peach H."/>
            <person name="Magnabosco C."/>
            <person name="Raghavan V."/>
            <person name="Scher J.U."/>
            <person name="Tett A."/>
            <person name="Cox L.M."/>
            <person name="Gottsegen C."/>
            <person name="Watters A."/>
            <person name="Wiltshire- Gordon J.D."/>
            <person name="Segata N."/>
            <person name="Bonneau R."/>
            <person name="Littman D.R."/>
        </authorList>
    </citation>
    <scope>NUCLEOTIDE SEQUENCE [LARGE SCALE GENOMIC DNA]</scope>
    <source>
        <strain evidence="2">iA622</strain>
    </source>
</reference>
<evidence type="ECO:0000313" key="1">
    <source>
        <dbReference type="EMBL" id="MQN82222.1"/>
    </source>
</evidence>
<dbReference type="RefSeq" id="WP_153126002.1">
    <property type="nucleotide sequence ID" value="NZ_VZCB01000101.1"/>
</dbReference>
<dbReference type="Proteomes" id="UP000480425">
    <property type="component" value="Unassembled WGS sequence"/>
</dbReference>
<dbReference type="SUPFAM" id="SSF50475">
    <property type="entry name" value="FMN-binding split barrel"/>
    <property type="match status" value="1"/>
</dbReference>
<name>A0A6G1U3S7_9BACT</name>
<dbReference type="PANTHER" id="PTHR34071:SF2">
    <property type="entry name" value="FLAVIN-NUCLEOTIDE-BINDING PROTEIN"/>
    <property type="match status" value="1"/>
</dbReference>
<dbReference type="InterPro" id="IPR024747">
    <property type="entry name" value="Pyridox_Oxase-rel"/>
</dbReference>
<sequence length="171" mass="19208">MRKESRAMDSQWALEVMHKAPYMTVSFIDEDGKPYGLPLSLASDDDVNWYFHGALEGKKLEAIKAHPEVCLSAVTRCTPTVGPKDGSFTLQYKSAIAFGKAEIVTEDAEKIHGLRLISERFLPQHMDAFDPSIARSLSRTAVVRITLTEPPTGKRKQYDKEGVEMKYGRME</sequence>